<evidence type="ECO:0000313" key="3">
    <source>
        <dbReference type="Proteomes" id="UP000741013"/>
    </source>
</evidence>
<dbReference type="Proteomes" id="UP000741013">
    <property type="component" value="Unassembled WGS sequence"/>
</dbReference>
<gene>
    <name evidence="2" type="ORF">JOM49_007380</name>
</gene>
<dbReference type="EMBL" id="JAGGMS010000001">
    <property type="protein sequence ID" value="MBP2185854.1"/>
    <property type="molecule type" value="Genomic_DNA"/>
</dbReference>
<name>A0ABS4Q2D5_9PSEU</name>
<feature type="compositionally biased region" description="Gly residues" evidence="1">
    <location>
        <begin position="211"/>
        <end position="231"/>
    </location>
</feature>
<keyword evidence="3" id="KW-1185">Reference proteome</keyword>
<sequence>MITWMGELCEATSSLVDEQAEFEGLDVDASRPDTFAEVSLSQFLSGADRSVAQLAGQFTRLPPSGVPAADELAKSLGAGLERIVPEVQALAGDFGSNFGQEFGPLHDRARKLDELVDSVKPAGPDLPTLLAAEPRLAAAHDLSPNCRPDAESSTPAPDGPLPPAADGTDFGACADGTCQILVTGESKVKVGDLRFTISVTDKAVTLKDSRSGGGSSEMRTGAGGEASWGRAGGQQLRMTVSGLNAEGAVLDFKTQ</sequence>
<comment type="caution">
    <text evidence="2">The sequence shown here is derived from an EMBL/GenBank/DDBJ whole genome shotgun (WGS) entry which is preliminary data.</text>
</comment>
<reference evidence="2 3" key="1">
    <citation type="submission" date="2021-03" db="EMBL/GenBank/DDBJ databases">
        <title>Sequencing the genomes of 1000 actinobacteria strains.</title>
        <authorList>
            <person name="Klenk H.-P."/>
        </authorList>
    </citation>
    <scope>NUCLEOTIDE SEQUENCE [LARGE SCALE GENOMIC DNA]</scope>
    <source>
        <strain evidence="2 3">DSM 45510</strain>
    </source>
</reference>
<evidence type="ECO:0000313" key="2">
    <source>
        <dbReference type="EMBL" id="MBP2185854.1"/>
    </source>
</evidence>
<organism evidence="2 3">
    <name type="scientific">Amycolatopsis magusensis</name>
    <dbReference type="NCBI Taxonomy" id="882444"/>
    <lineage>
        <taxon>Bacteria</taxon>
        <taxon>Bacillati</taxon>
        <taxon>Actinomycetota</taxon>
        <taxon>Actinomycetes</taxon>
        <taxon>Pseudonocardiales</taxon>
        <taxon>Pseudonocardiaceae</taxon>
        <taxon>Amycolatopsis</taxon>
    </lineage>
</organism>
<dbReference type="RefSeq" id="WP_209668687.1">
    <property type="nucleotide sequence ID" value="NZ_JAGGMS010000001.1"/>
</dbReference>
<accession>A0ABS4Q2D5</accession>
<evidence type="ECO:0000256" key="1">
    <source>
        <dbReference type="SAM" id="MobiDB-lite"/>
    </source>
</evidence>
<feature type="region of interest" description="Disordered" evidence="1">
    <location>
        <begin position="141"/>
        <end position="168"/>
    </location>
</feature>
<feature type="region of interest" description="Disordered" evidence="1">
    <location>
        <begin position="207"/>
        <end position="231"/>
    </location>
</feature>
<proteinExistence type="predicted"/>
<protein>
    <submittedName>
        <fullName evidence="2">Uncharacterized protein</fullName>
    </submittedName>
</protein>